<dbReference type="GO" id="GO:0042393">
    <property type="term" value="F:histone binding"/>
    <property type="evidence" value="ECO:0007669"/>
    <property type="project" value="TreeGrafter"/>
</dbReference>
<dbReference type="Gene3D" id="1.25.40.10">
    <property type="entry name" value="Tetratricopeptide repeat domain"/>
    <property type="match status" value="1"/>
</dbReference>
<feature type="region of interest" description="Disordered" evidence="3">
    <location>
        <begin position="297"/>
        <end position="334"/>
    </location>
</feature>
<dbReference type="InterPro" id="IPR019544">
    <property type="entry name" value="Tetratricopeptide_SHNi-TPR_dom"/>
</dbReference>
<comment type="caution">
    <text evidence="5">The sequence shown here is derived from an EMBL/GenBank/DDBJ whole genome shotgun (WGS) entry which is preliminary data.</text>
</comment>
<keyword evidence="2" id="KW-0802">TPR repeat</keyword>
<dbReference type="InterPro" id="IPR051730">
    <property type="entry name" value="NASP-like"/>
</dbReference>
<name>A0A9P4JV79_9PLEO</name>
<sequence length="441" mass="47842">MTDFATPAPATKEKLAELTTAAALQYSLKNYNGAADLYSEAAAIQAELNGEMAPENAELLYLYGRCMYKVGIAKSDVLGGQVAQEKKPEKKSKKADAGEGGSATKADGSAGKEESTESKPFFQLTGDENWDDSDDEEEDDGGADGDEEDDDFSTAYETLDLARVLLSRQLEALQNADNSDKGKGKQEAEDTPEIKRIKDRLADTHDLIAEISLENERFEDAISDTRACLNLRKELLPFEDPIIAEAHFKLSLALEFASMTDLREAERQQEAGQEPSNKDAKVDMALRKEAANEMKQAIASLEARIKKEETESSSPAEDKKTDKEKSIADAKEMLEEMKQRLVDLQADPLKQAPQPLDGVDPELFSGLLSDLLGADAATQKAKIAEAAKGAQDVSGLVRSKKKEKAQVTAENGGASGSGNGKRKLEVIDETKGKRAKTEEAQ</sequence>
<dbReference type="SUPFAM" id="SSF48452">
    <property type="entry name" value="TPR-like"/>
    <property type="match status" value="1"/>
</dbReference>
<gene>
    <name evidence="5" type="ORF">GQ43DRAFT_453460</name>
</gene>
<feature type="region of interest" description="Disordered" evidence="3">
    <location>
        <begin position="388"/>
        <end position="441"/>
    </location>
</feature>
<feature type="compositionally biased region" description="Basic and acidic residues" evidence="3">
    <location>
        <begin position="178"/>
        <end position="194"/>
    </location>
</feature>
<dbReference type="GO" id="GO:0034080">
    <property type="term" value="P:CENP-A containing chromatin assembly"/>
    <property type="evidence" value="ECO:0007669"/>
    <property type="project" value="TreeGrafter"/>
</dbReference>
<evidence type="ECO:0000313" key="5">
    <source>
        <dbReference type="EMBL" id="KAF2204971.1"/>
    </source>
</evidence>
<evidence type="ECO:0000256" key="3">
    <source>
        <dbReference type="SAM" id="MobiDB-lite"/>
    </source>
</evidence>
<proteinExistence type="predicted"/>
<dbReference type="Proteomes" id="UP000799536">
    <property type="component" value="Unassembled WGS sequence"/>
</dbReference>
<reference evidence="5" key="1">
    <citation type="journal article" date="2020" name="Stud. Mycol.">
        <title>101 Dothideomycetes genomes: a test case for predicting lifestyles and emergence of pathogens.</title>
        <authorList>
            <person name="Haridas S."/>
            <person name="Albert R."/>
            <person name="Binder M."/>
            <person name="Bloem J."/>
            <person name="Labutti K."/>
            <person name="Salamov A."/>
            <person name="Andreopoulos B."/>
            <person name="Baker S."/>
            <person name="Barry K."/>
            <person name="Bills G."/>
            <person name="Bluhm B."/>
            <person name="Cannon C."/>
            <person name="Castanera R."/>
            <person name="Culley D."/>
            <person name="Daum C."/>
            <person name="Ezra D."/>
            <person name="Gonzalez J."/>
            <person name="Henrissat B."/>
            <person name="Kuo A."/>
            <person name="Liang C."/>
            <person name="Lipzen A."/>
            <person name="Lutzoni F."/>
            <person name="Magnuson J."/>
            <person name="Mondo S."/>
            <person name="Nolan M."/>
            <person name="Ohm R."/>
            <person name="Pangilinan J."/>
            <person name="Park H.-J."/>
            <person name="Ramirez L."/>
            <person name="Alfaro M."/>
            <person name="Sun H."/>
            <person name="Tritt A."/>
            <person name="Yoshinaga Y."/>
            <person name="Zwiers L.-H."/>
            <person name="Turgeon B."/>
            <person name="Goodwin S."/>
            <person name="Spatafora J."/>
            <person name="Crous P."/>
            <person name="Grigoriev I."/>
        </authorList>
    </citation>
    <scope>NUCLEOTIDE SEQUENCE</scope>
    <source>
        <strain evidence="5">ATCC 74209</strain>
    </source>
</reference>
<feature type="region of interest" description="Disordered" evidence="3">
    <location>
        <begin position="175"/>
        <end position="194"/>
    </location>
</feature>
<dbReference type="AlphaFoldDB" id="A0A9P4JV79"/>
<dbReference type="EMBL" id="ML993865">
    <property type="protein sequence ID" value="KAF2204971.1"/>
    <property type="molecule type" value="Genomic_DNA"/>
</dbReference>
<dbReference type="GO" id="GO:0006335">
    <property type="term" value="P:DNA replication-dependent chromatin assembly"/>
    <property type="evidence" value="ECO:0007669"/>
    <property type="project" value="TreeGrafter"/>
</dbReference>
<evidence type="ECO:0000256" key="2">
    <source>
        <dbReference type="ARBA" id="ARBA00022803"/>
    </source>
</evidence>
<evidence type="ECO:0000259" key="4">
    <source>
        <dbReference type="Pfam" id="PF10516"/>
    </source>
</evidence>
<keyword evidence="6" id="KW-1185">Reference proteome</keyword>
<dbReference type="GO" id="GO:0005654">
    <property type="term" value="C:nucleoplasm"/>
    <property type="evidence" value="ECO:0007669"/>
    <property type="project" value="TreeGrafter"/>
</dbReference>
<dbReference type="InterPro" id="IPR011990">
    <property type="entry name" value="TPR-like_helical_dom_sf"/>
</dbReference>
<feature type="compositionally biased region" description="Basic and acidic residues" evidence="3">
    <location>
        <begin position="422"/>
        <end position="441"/>
    </location>
</feature>
<feature type="region of interest" description="Disordered" evidence="3">
    <location>
        <begin position="80"/>
        <end position="151"/>
    </location>
</feature>
<dbReference type="OrthoDB" id="5587616at2759"/>
<dbReference type="Pfam" id="PF10516">
    <property type="entry name" value="SHNi-TPR"/>
    <property type="match status" value="1"/>
</dbReference>
<organism evidence="5 6">
    <name type="scientific">Delitschia confertaspora ATCC 74209</name>
    <dbReference type="NCBI Taxonomy" id="1513339"/>
    <lineage>
        <taxon>Eukaryota</taxon>
        <taxon>Fungi</taxon>
        <taxon>Dikarya</taxon>
        <taxon>Ascomycota</taxon>
        <taxon>Pezizomycotina</taxon>
        <taxon>Dothideomycetes</taxon>
        <taxon>Pleosporomycetidae</taxon>
        <taxon>Pleosporales</taxon>
        <taxon>Delitschiaceae</taxon>
        <taxon>Delitschia</taxon>
    </lineage>
</organism>
<feature type="compositionally biased region" description="Basic and acidic residues" evidence="3">
    <location>
        <begin position="303"/>
        <end position="334"/>
    </location>
</feature>
<feature type="compositionally biased region" description="Acidic residues" evidence="3">
    <location>
        <begin position="128"/>
        <end position="151"/>
    </location>
</feature>
<evidence type="ECO:0000256" key="1">
    <source>
        <dbReference type="ARBA" id="ARBA00022737"/>
    </source>
</evidence>
<evidence type="ECO:0000313" key="6">
    <source>
        <dbReference type="Proteomes" id="UP000799536"/>
    </source>
</evidence>
<keyword evidence="1" id="KW-0677">Repeat</keyword>
<protein>
    <recommendedName>
        <fullName evidence="4">Tetratricopeptide SHNi-TPR domain-containing protein</fullName>
    </recommendedName>
</protein>
<dbReference type="PANTHER" id="PTHR15081:SF1">
    <property type="entry name" value="NUCLEAR AUTOANTIGENIC SPERM PROTEIN"/>
    <property type="match status" value="1"/>
</dbReference>
<accession>A0A9P4JV79</accession>
<feature type="domain" description="Tetratricopeptide SHNi-TPR" evidence="4">
    <location>
        <begin position="202"/>
        <end position="239"/>
    </location>
</feature>
<dbReference type="PANTHER" id="PTHR15081">
    <property type="entry name" value="NUCLEAR AUTOANTIGENIC SPERM PROTEIN NASP -RELATED"/>
    <property type="match status" value="1"/>
</dbReference>